<feature type="transmembrane region" description="Helical" evidence="2">
    <location>
        <begin position="303"/>
        <end position="326"/>
    </location>
</feature>
<dbReference type="Proteomes" id="UP000078116">
    <property type="component" value="Unassembled WGS sequence"/>
</dbReference>
<dbReference type="GO" id="GO:0006596">
    <property type="term" value="P:polyamine biosynthetic process"/>
    <property type="evidence" value="ECO:0007669"/>
    <property type="project" value="UniProtKB-KW"/>
</dbReference>
<feature type="transmembrane region" description="Helical" evidence="2">
    <location>
        <begin position="190"/>
        <end position="209"/>
    </location>
</feature>
<protein>
    <submittedName>
        <fullName evidence="4">Spermidine synthase</fullName>
    </submittedName>
</protein>
<evidence type="ECO:0000256" key="2">
    <source>
        <dbReference type="SAM" id="Phobius"/>
    </source>
</evidence>
<dbReference type="STRING" id="1462993.A6V36_01590"/>
<feature type="transmembrane region" description="Helical" evidence="2">
    <location>
        <begin position="370"/>
        <end position="390"/>
    </location>
</feature>
<dbReference type="EMBL" id="LXJZ01000101">
    <property type="protein sequence ID" value="OAJ60517.1"/>
    <property type="molecule type" value="Genomic_DNA"/>
</dbReference>
<feature type="transmembrane region" description="Helical" evidence="2">
    <location>
        <begin position="84"/>
        <end position="106"/>
    </location>
</feature>
<dbReference type="Gene3D" id="3.40.50.150">
    <property type="entry name" value="Vaccinia Virus protein VP39"/>
    <property type="match status" value="1"/>
</dbReference>
<keyword evidence="2" id="KW-1133">Transmembrane helix</keyword>
<dbReference type="SUPFAM" id="SSF103473">
    <property type="entry name" value="MFS general substrate transporter"/>
    <property type="match status" value="1"/>
</dbReference>
<dbReference type="InterPro" id="IPR036259">
    <property type="entry name" value="MFS_trans_sf"/>
</dbReference>
<keyword evidence="2" id="KW-0472">Membrane</keyword>
<feature type="transmembrane region" description="Helical" evidence="2">
    <location>
        <begin position="52"/>
        <end position="72"/>
    </location>
</feature>
<feature type="transmembrane region" description="Helical" evidence="2">
    <location>
        <begin position="332"/>
        <end position="358"/>
    </location>
</feature>
<dbReference type="Proteomes" id="UP000077961">
    <property type="component" value="Unassembled WGS sequence"/>
</dbReference>
<evidence type="ECO:0000313" key="6">
    <source>
        <dbReference type="Proteomes" id="UP000078116"/>
    </source>
</evidence>
<feature type="transmembrane region" description="Helical" evidence="2">
    <location>
        <begin position="261"/>
        <end position="282"/>
    </location>
</feature>
<dbReference type="EMBL" id="LXKA01000110">
    <property type="protein sequence ID" value="OAJ64068.1"/>
    <property type="molecule type" value="Genomic_DNA"/>
</dbReference>
<name>A0A1A9ND49_9BURK</name>
<dbReference type="PANTHER" id="PTHR43317">
    <property type="entry name" value="THERMOSPERMINE SYNTHASE ACAULIS5"/>
    <property type="match status" value="1"/>
</dbReference>
<evidence type="ECO:0000256" key="1">
    <source>
        <dbReference type="ARBA" id="ARBA00023115"/>
    </source>
</evidence>
<sequence length="751" mass="80594">MSSRSVGQESAGEPGGRWTRLLCTLFFFSGFPALIYQLVWQRALFRIFGVNIESVTIVVTAFMLGLGLGSLAGGWLSKRRNIPLLLLLATIELLTGSFGIVSLGVFDKVGVLALGMPLPVIGMVTLALVAVPTLLMGATLPVLVGHLANRSGNVGSSVGRLYYVNTLGAGAACLISTVLLFPFLGMQLSVYLAVSMNVMVALGALGAYWRSDRATSSVAFDQMASVAKTATLRFAPVTALAFAGGFISLSYEVFFVRTLSYATGGSAAAFSVTLGAFLVGLASGSRQAGDWCATSGDDAPRRVVGSLLKANLVGLLFLPLLAHLAWLERGLLGVALLMVYVFARYWGTLLPCLAHLGVTPDDRAGMRTALLYLANIAGSAVGSVLTGFVLMDRLSLVQIATVLVGTGLTCGLLLAAALPATRRAKWRQAGLAVAVGALVVPLLPAVTSGVLEALLWKGSPDAKGQFTHVIENRSGIITVDRTGTVYGNGMYDGRFNTDLMNDTNGIVRPYALSLFHRQPRDVLMIGLASGSWAQVIANNPQVASLTIVEINPGYLQLLAQTPEVASVLTNPKVHIVTDDGRRWLLLNAGRRFDVVVSNTTWYFRANAANLLSSEFLALVKAHLKPDGVFFYNTTDSERVQRTACLAFPYGARFSNHMVVSLSPLNWDFENWHRTLDAYRIDGRPVLSSESRQMLDDRGGWELLKAKFTATDASSHEQWVEPCSRILARTAGRAPVTDDNMGSEWRHDLGLE</sequence>
<dbReference type="SUPFAM" id="SSF53335">
    <property type="entry name" value="S-adenosyl-L-methionine-dependent methyltransferases"/>
    <property type="match status" value="1"/>
</dbReference>
<gene>
    <name evidence="3" type="ORF">A6V36_01590</name>
    <name evidence="4" type="ORF">A6V37_00780</name>
</gene>
<keyword evidence="1" id="KW-0620">Polyamine biosynthesis</keyword>
<evidence type="ECO:0000313" key="4">
    <source>
        <dbReference type="EMBL" id="OAJ64068.1"/>
    </source>
</evidence>
<dbReference type="CDD" id="cd02440">
    <property type="entry name" value="AdoMet_MTases"/>
    <property type="match status" value="1"/>
</dbReference>
<proteinExistence type="predicted"/>
<reference evidence="5 6" key="1">
    <citation type="submission" date="2016-04" db="EMBL/GenBank/DDBJ databases">
        <title>Reclassification of Paraburkholderia panaciterrae (Farh et al. 2015) Dobritsa &amp; Samadpour 2016 as a later homotypic synonym of Paraburkholderia ginsengiterrae (Farh et al. 2015) Dobritsa &amp; Samadpour 2016.</title>
        <authorList>
            <person name="Dobritsa A.P."/>
            <person name="Kutumbaka K."/>
            <person name="Samadpour M."/>
        </authorList>
    </citation>
    <scope>NUCLEOTIDE SEQUENCE [LARGE SCALE GENOMIC DNA]</scope>
    <source>
        <strain evidence="4 6">DCY85</strain>
        <strain evidence="3 5">DCY85-1</strain>
    </source>
</reference>
<keyword evidence="5" id="KW-1185">Reference proteome</keyword>
<feature type="transmembrane region" description="Helical" evidence="2">
    <location>
        <begin position="230"/>
        <end position="249"/>
    </location>
</feature>
<feature type="transmembrane region" description="Helical" evidence="2">
    <location>
        <begin position="430"/>
        <end position="456"/>
    </location>
</feature>
<feature type="transmembrane region" description="Helical" evidence="2">
    <location>
        <begin position="161"/>
        <end position="184"/>
    </location>
</feature>
<accession>A0A1A9ND49</accession>
<comment type="caution">
    <text evidence="4">The sequence shown here is derived from an EMBL/GenBank/DDBJ whole genome shotgun (WGS) entry which is preliminary data.</text>
</comment>
<evidence type="ECO:0000313" key="3">
    <source>
        <dbReference type="EMBL" id="OAJ60517.1"/>
    </source>
</evidence>
<feature type="transmembrane region" description="Helical" evidence="2">
    <location>
        <begin position="21"/>
        <end position="40"/>
    </location>
</feature>
<organism evidence="4 6">
    <name type="scientific">Paraburkholderia ginsengiterrae</name>
    <dbReference type="NCBI Taxonomy" id="1462993"/>
    <lineage>
        <taxon>Bacteria</taxon>
        <taxon>Pseudomonadati</taxon>
        <taxon>Pseudomonadota</taxon>
        <taxon>Betaproteobacteria</taxon>
        <taxon>Burkholderiales</taxon>
        <taxon>Burkholderiaceae</taxon>
        <taxon>Paraburkholderia</taxon>
    </lineage>
</organism>
<keyword evidence="2" id="KW-0812">Transmembrane</keyword>
<dbReference type="InterPro" id="IPR029063">
    <property type="entry name" value="SAM-dependent_MTases_sf"/>
</dbReference>
<feature type="transmembrane region" description="Helical" evidence="2">
    <location>
        <begin position="118"/>
        <end position="140"/>
    </location>
</feature>
<dbReference type="PANTHER" id="PTHR43317:SF1">
    <property type="entry name" value="THERMOSPERMINE SYNTHASE ACAULIS5"/>
    <property type="match status" value="1"/>
</dbReference>
<feature type="transmembrane region" description="Helical" evidence="2">
    <location>
        <begin position="396"/>
        <end position="418"/>
    </location>
</feature>
<evidence type="ECO:0000313" key="5">
    <source>
        <dbReference type="Proteomes" id="UP000077961"/>
    </source>
</evidence>
<dbReference type="Pfam" id="PF01564">
    <property type="entry name" value="Spermine_synth"/>
    <property type="match status" value="1"/>
</dbReference>
<dbReference type="AlphaFoldDB" id="A0A1A9ND49"/>